<dbReference type="InterPro" id="IPR026960">
    <property type="entry name" value="RVT-Znf"/>
</dbReference>
<accession>A0AAV0E4Q9</accession>
<dbReference type="Pfam" id="PF13456">
    <property type="entry name" value="RVT_3"/>
    <property type="match status" value="1"/>
</dbReference>
<feature type="domain" description="RNase H type-1" evidence="1">
    <location>
        <begin position="166"/>
        <end position="281"/>
    </location>
</feature>
<reference evidence="3" key="1">
    <citation type="submission" date="2022-07" db="EMBL/GenBank/DDBJ databases">
        <authorList>
            <person name="Macas J."/>
            <person name="Novak P."/>
            <person name="Neumann P."/>
        </authorList>
    </citation>
    <scope>NUCLEOTIDE SEQUENCE</scope>
</reference>
<dbReference type="PANTHER" id="PTHR47074">
    <property type="entry name" value="BNAC02G40300D PROTEIN"/>
    <property type="match status" value="1"/>
</dbReference>
<dbReference type="CDD" id="cd06222">
    <property type="entry name" value="RNase_H_like"/>
    <property type="match status" value="1"/>
</dbReference>
<dbReference type="InterPro" id="IPR036397">
    <property type="entry name" value="RNaseH_sf"/>
</dbReference>
<proteinExistence type="predicted"/>
<evidence type="ECO:0000313" key="4">
    <source>
        <dbReference type="Proteomes" id="UP001152523"/>
    </source>
</evidence>
<dbReference type="InterPro" id="IPR052929">
    <property type="entry name" value="RNase_H-like_EbsB-rel"/>
</dbReference>
<dbReference type="PANTHER" id="PTHR47074:SF11">
    <property type="entry name" value="REVERSE TRANSCRIPTASE-LIKE PROTEIN"/>
    <property type="match status" value="1"/>
</dbReference>
<evidence type="ECO:0008006" key="5">
    <source>
        <dbReference type="Google" id="ProtNLM"/>
    </source>
</evidence>
<dbReference type="InterPro" id="IPR044730">
    <property type="entry name" value="RNase_H-like_dom_plant"/>
</dbReference>
<dbReference type="AlphaFoldDB" id="A0AAV0E4Q9"/>
<comment type="caution">
    <text evidence="3">The sequence shown here is derived from an EMBL/GenBank/DDBJ whole genome shotgun (WGS) entry which is preliminary data.</text>
</comment>
<dbReference type="Gene3D" id="3.30.420.10">
    <property type="entry name" value="Ribonuclease H-like superfamily/Ribonuclease H"/>
    <property type="match status" value="1"/>
</dbReference>
<evidence type="ECO:0000313" key="3">
    <source>
        <dbReference type="EMBL" id="CAH9116902.1"/>
    </source>
</evidence>
<dbReference type="SUPFAM" id="SSF53098">
    <property type="entry name" value="Ribonuclease H-like"/>
    <property type="match status" value="1"/>
</dbReference>
<dbReference type="GO" id="GO:0004523">
    <property type="term" value="F:RNA-DNA hybrid ribonuclease activity"/>
    <property type="evidence" value="ECO:0007669"/>
    <property type="project" value="InterPro"/>
</dbReference>
<name>A0AAV0E4Q9_9ASTE</name>
<sequence>MWNFRLPPKIKNFFWQVFVGCLPTTNNLKSRMVDCNVSCGLCGGEDESLFHIFISCPEAKEAWRAVQWKWSTPMESSFSRQLQREFRSKRKEDLSRLIWGCWGIWCERNQRLWQGVYTEANFILQKTKIFVSGWEQAHQVSSKQRGRLLQEGPGWNCPKPGRLKLNVDAAVRVDRCGLGWILRNENGDFVAGVSMPWQGKLSPLEAELIGIREALSWTFEQGWNAVDVESDASRAISEIQQGSSTSTVGLLAGDMNEKGTSFIDISFTHIRRSANRPAHELDQAACSLSECCIWVSNP</sequence>
<organism evidence="3 4">
    <name type="scientific">Cuscuta epithymum</name>
    <dbReference type="NCBI Taxonomy" id="186058"/>
    <lineage>
        <taxon>Eukaryota</taxon>
        <taxon>Viridiplantae</taxon>
        <taxon>Streptophyta</taxon>
        <taxon>Embryophyta</taxon>
        <taxon>Tracheophyta</taxon>
        <taxon>Spermatophyta</taxon>
        <taxon>Magnoliopsida</taxon>
        <taxon>eudicotyledons</taxon>
        <taxon>Gunneridae</taxon>
        <taxon>Pentapetalae</taxon>
        <taxon>asterids</taxon>
        <taxon>lamiids</taxon>
        <taxon>Solanales</taxon>
        <taxon>Convolvulaceae</taxon>
        <taxon>Cuscuteae</taxon>
        <taxon>Cuscuta</taxon>
        <taxon>Cuscuta subgen. Cuscuta</taxon>
    </lineage>
</organism>
<dbReference type="InterPro" id="IPR012337">
    <property type="entry name" value="RNaseH-like_sf"/>
</dbReference>
<gene>
    <name evidence="3" type="ORF">CEPIT_LOCUS21657</name>
</gene>
<keyword evidence="4" id="KW-1185">Reference proteome</keyword>
<feature type="domain" description="Reverse transcriptase zinc-binding" evidence="2">
    <location>
        <begin position="1"/>
        <end position="63"/>
    </location>
</feature>
<feature type="non-terminal residue" evidence="3">
    <location>
        <position position="298"/>
    </location>
</feature>
<dbReference type="Pfam" id="PF13966">
    <property type="entry name" value="zf-RVT"/>
    <property type="match status" value="1"/>
</dbReference>
<dbReference type="InterPro" id="IPR002156">
    <property type="entry name" value="RNaseH_domain"/>
</dbReference>
<dbReference type="GO" id="GO:0003676">
    <property type="term" value="F:nucleic acid binding"/>
    <property type="evidence" value="ECO:0007669"/>
    <property type="project" value="InterPro"/>
</dbReference>
<evidence type="ECO:0000259" key="1">
    <source>
        <dbReference type="Pfam" id="PF13456"/>
    </source>
</evidence>
<dbReference type="EMBL" id="CAMAPF010000314">
    <property type="protein sequence ID" value="CAH9116902.1"/>
    <property type="molecule type" value="Genomic_DNA"/>
</dbReference>
<protein>
    <recommendedName>
        <fullName evidence="5">RNase H type-1 domain-containing protein</fullName>
    </recommendedName>
</protein>
<evidence type="ECO:0000259" key="2">
    <source>
        <dbReference type="Pfam" id="PF13966"/>
    </source>
</evidence>
<dbReference type="Proteomes" id="UP001152523">
    <property type="component" value="Unassembled WGS sequence"/>
</dbReference>